<dbReference type="Proteomes" id="UP000005275">
    <property type="component" value="Chromosome"/>
</dbReference>
<protein>
    <submittedName>
        <fullName evidence="1">Uncharacterized protein</fullName>
    </submittedName>
</protein>
<gene>
    <name evidence="1" type="ORF">MARPU_05760</name>
</gene>
<proteinExistence type="predicted"/>
<dbReference type="KEGG" id="mpur:MARPU_05760"/>
<organism evidence="1 2">
    <name type="scientific">Marichromatium purpuratum 984</name>
    <dbReference type="NCBI Taxonomy" id="765910"/>
    <lineage>
        <taxon>Bacteria</taxon>
        <taxon>Pseudomonadati</taxon>
        <taxon>Pseudomonadota</taxon>
        <taxon>Gammaproteobacteria</taxon>
        <taxon>Chromatiales</taxon>
        <taxon>Chromatiaceae</taxon>
        <taxon>Marichromatium</taxon>
    </lineage>
</organism>
<dbReference type="InterPro" id="IPR008018">
    <property type="entry name" value="Phage_tail_attach_FII"/>
</dbReference>
<name>W0E8M8_MARPU</name>
<dbReference type="GO" id="GO:0019068">
    <property type="term" value="P:virion assembly"/>
    <property type="evidence" value="ECO:0007669"/>
    <property type="project" value="InterPro"/>
</dbReference>
<evidence type="ECO:0000313" key="2">
    <source>
        <dbReference type="Proteomes" id="UP000005275"/>
    </source>
</evidence>
<sequence>MNPALIESFRDGVADILDALGAPGSYAGSPARLVVEQVDGEAGEWEMVHEVRHRAVVDAAALAVKPAPGDPLEVNAERWVVDRVLAGDGFTWTLAVRPDE</sequence>
<evidence type="ECO:0000313" key="1">
    <source>
        <dbReference type="EMBL" id="AHF05416.1"/>
    </source>
</evidence>
<dbReference type="HOGENOM" id="CLU_2302512_0_0_6"/>
<dbReference type="EMBL" id="CP007031">
    <property type="protein sequence ID" value="AHF05416.1"/>
    <property type="molecule type" value="Genomic_DNA"/>
</dbReference>
<dbReference type="Pfam" id="PF05354">
    <property type="entry name" value="Phage_attach"/>
    <property type="match status" value="1"/>
</dbReference>
<dbReference type="STRING" id="765910.MARPU_05760"/>
<reference evidence="1 2" key="1">
    <citation type="submission" date="2013-12" db="EMBL/GenBank/DDBJ databases">
        <authorList>
            <consortium name="DOE Joint Genome Institute"/>
            <person name="Bryant D.A."/>
            <person name="Huntemann M."/>
            <person name="Han J."/>
            <person name="Chen A."/>
            <person name="Kyrpides N."/>
            <person name="Mavromatis K."/>
            <person name="Markowitz V."/>
            <person name="Palaniappan K."/>
            <person name="Ivanova N."/>
            <person name="Schaumberg A."/>
            <person name="Pati A."/>
            <person name="Liolios K."/>
            <person name="Nordberg H.P."/>
            <person name="Cantor M.N."/>
            <person name="Hua S.X."/>
            <person name="Woyke T."/>
        </authorList>
    </citation>
    <scope>NUCLEOTIDE SEQUENCE [LARGE SCALE GENOMIC DNA]</scope>
    <source>
        <strain evidence="1 2">984</strain>
    </source>
</reference>
<dbReference type="AlphaFoldDB" id="W0E8M8"/>
<keyword evidence="2" id="KW-1185">Reference proteome</keyword>
<accession>W0E8M8</accession>
<dbReference type="RefSeq" id="WP_005220706.1">
    <property type="nucleotide sequence ID" value="NZ_CP007031.1"/>
</dbReference>